<dbReference type="InterPro" id="IPR029058">
    <property type="entry name" value="AB_hydrolase_fold"/>
</dbReference>
<dbReference type="AlphaFoldDB" id="A0A916TRJ3"/>
<dbReference type="Proteomes" id="UP000608154">
    <property type="component" value="Unassembled WGS sequence"/>
</dbReference>
<dbReference type="InterPro" id="IPR051044">
    <property type="entry name" value="MAG_DAG_Lipase"/>
</dbReference>
<dbReference type="SUPFAM" id="SSF53474">
    <property type="entry name" value="alpha/beta-Hydrolases"/>
    <property type="match status" value="1"/>
</dbReference>
<keyword evidence="3" id="KW-1185">Reference proteome</keyword>
<organism evidence="2 3">
    <name type="scientific">Novosphingobium endophyticum</name>
    <dbReference type="NCBI Taxonomy" id="1955250"/>
    <lineage>
        <taxon>Bacteria</taxon>
        <taxon>Pseudomonadati</taxon>
        <taxon>Pseudomonadota</taxon>
        <taxon>Alphaproteobacteria</taxon>
        <taxon>Sphingomonadales</taxon>
        <taxon>Sphingomonadaceae</taxon>
        <taxon>Novosphingobium</taxon>
    </lineage>
</organism>
<dbReference type="Pfam" id="PF12146">
    <property type="entry name" value="Hydrolase_4"/>
    <property type="match status" value="1"/>
</dbReference>
<evidence type="ECO:0000313" key="2">
    <source>
        <dbReference type="EMBL" id="GGB97445.1"/>
    </source>
</evidence>
<evidence type="ECO:0000313" key="3">
    <source>
        <dbReference type="Proteomes" id="UP000608154"/>
    </source>
</evidence>
<gene>
    <name evidence="2" type="ORF">GCM10011494_14910</name>
</gene>
<dbReference type="PANTHER" id="PTHR11614">
    <property type="entry name" value="PHOSPHOLIPASE-RELATED"/>
    <property type="match status" value="1"/>
</dbReference>
<accession>A0A916TRJ3</accession>
<reference evidence="2" key="2">
    <citation type="submission" date="2020-09" db="EMBL/GenBank/DDBJ databases">
        <authorList>
            <person name="Sun Q."/>
            <person name="Zhou Y."/>
        </authorList>
    </citation>
    <scope>NUCLEOTIDE SEQUENCE</scope>
    <source>
        <strain evidence="2">CGMCC 1.15095</strain>
    </source>
</reference>
<sequence>MAPRGSILFMPGRADAYEKWLEALDQWHGQGWAVTAADWRGQALSGRFGYDEATGHVDDFSVWINDLTAFWGDWCKDGPGPHILVAHSMGGHLALRAVAEGRLRPDALVLLAPMLGFLPQHVPSGVLHAVARILSGLGDPRRSAWKMSERPELAPKARSAILTHDESRYDDEQWWRKMRPGIAMGAASWGWIERALASIRRLEAAGVLESVRVPVLLLGTTADRLVSWRAIRRTAARLPQSELVTFGSECRHEILREADPVRDRAFEAIRSFLDRVAPRPDA</sequence>
<protein>
    <submittedName>
        <fullName evidence="2">Lysophospholipase</fullName>
    </submittedName>
</protein>
<evidence type="ECO:0000259" key="1">
    <source>
        <dbReference type="Pfam" id="PF12146"/>
    </source>
</evidence>
<dbReference type="EMBL" id="BMHK01000007">
    <property type="protein sequence ID" value="GGB97445.1"/>
    <property type="molecule type" value="Genomic_DNA"/>
</dbReference>
<dbReference type="Gene3D" id="3.40.50.1820">
    <property type="entry name" value="alpha/beta hydrolase"/>
    <property type="match status" value="1"/>
</dbReference>
<proteinExistence type="predicted"/>
<reference evidence="2" key="1">
    <citation type="journal article" date="2014" name="Int. J. Syst. Evol. Microbiol.">
        <title>Complete genome sequence of Corynebacterium casei LMG S-19264T (=DSM 44701T), isolated from a smear-ripened cheese.</title>
        <authorList>
            <consortium name="US DOE Joint Genome Institute (JGI-PGF)"/>
            <person name="Walter F."/>
            <person name="Albersmeier A."/>
            <person name="Kalinowski J."/>
            <person name="Ruckert C."/>
        </authorList>
    </citation>
    <scope>NUCLEOTIDE SEQUENCE</scope>
    <source>
        <strain evidence="2">CGMCC 1.15095</strain>
    </source>
</reference>
<comment type="caution">
    <text evidence="2">The sequence shown here is derived from an EMBL/GenBank/DDBJ whole genome shotgun (WGS) entry which is preliminary data.</text>
</comment>
<dbReference type="InterPro" id="IPR022742">
    <property type="entry name" value="Hydrolase_4"/>
</dbReference>
<name>A0A916TRJ3_9SPHN</name>
<feature type="domain" description="Serine aminopeptidase S33" evidence="1">
    <location>
        <begin position="2"/>
        <end position="259"/>
    </location>
</feature>